<dbReference type="Gene3D" id="2.60.200.20">
    <property type="match status" value="1"/>
</dbReference>
<dbReference type="PROSITE" id="PS50006">
    <property type="entry name" value="FHA_DOMAIN"/>
    <property type="match status" value="1"/>
</dbReference>
<dbReference type="CDD" id="cd00060">
    <property type="entry name" value="FHA"/>
    <property type="match status" value="1"/>
</dbReference>
<evidence type="ECO:0000313" key="3">
    <source>
        <dbReference type="Proteomes" id="UP000219494"/>
    </source>
</evidence>
<evidence type="ECO:0000259" key="1">
    <source>
        <dbReference type="PROSITE" id="PS50006"/>
    </source>
</evidence>
<protein>
    <submittedName>
        <fullName evidence="2">FHA domain protein</fullName>
    </submittedName>
</protein>
<dbReference type="SUPFAM" id="SSF49879">
    <property type="entry name" value="SMAD/FHA domain"/>
    <property type="match status" value="1"/>
</dbReference>
<dbReference type="Pfam" id="PF20232">
    <property type="entry name" value="T6SS_FHA_C"/>
    <property type="match status" value="1"/>
</dbReference>
<gene>
    <name evidence="2" type="ORF">SAMN06297144_2801</name>
</gene>
<dbReference type="RefSeq" id="WP_245858526.1">
    <property type="nucleotide sequence ID" value="NZ_OBMI01000003.1"/>
</dbReference>
<reference evidence="2 3" key="1">
    <citation type="submission" date="2017-07" db="EMBL/GenBank/DDBJ databases">
        <authorList>
            <person name="Sun Z.S."/>
            <person name="Albrecht U."/>
            <person name="Echele G."/>
            <person name="Lee C.C."/>
        </authorList>
    </citation>
    <scope>NUCLEOTIDE SEQUENCE [LARGE SCALE GENOMIC DNA]</scope>
    <source>
        <strain evidence="2 3">CGMCC 1.12672</strain>
    </source>
</reference>
<accession>A0A285R0N5</accession>
<name>A0A285R0N5_9SPHN</name>
<organism evidence="2 3">
    <name type="scientific">Sphingomonas guangdongensis</name>
    <dbReference type="NCBI Taxonomy" id="1141890"/>
    <lineage>
        <taxon>Bacteria</taxon>
        <taxon>Pseudomonadati</taxon>
        <taxon>Pseudomonadota</taxon>
        <taxon>Alphaproteobacteria</taxon>
        <taxon>Sphingomonadales</taxon>
        <taxon>Sphingomonadaceae</taxon>
        <taxon>Sphingomonas</taxon>
    </lineage>
</organism>
<dbReference type="InterPro" id="IPR008984">
    <property type="entry name" value="SMAD_FHA_dom_sf"/>
</dbReference>
<dbReference type="EMBL" id="OBMI01000003">
    <property type="protein sequence ID" value="SOB87665.1"/>
    <property type="molecule type" value="Genomic_DNA"/>
</dbReference>
<keyword evidence="3" id="KW-1185">Reference proteome</keyword>
<dbReference type="AlphaFoldDB" id="A0A285R0N5"/>
<dbReference type="InterPro" id="IPR046883">
    <property type="entry name" value="T6SS_FHA_C"/>
</dbReference>
<dbReference type="InterPro" id="IPR000253">
    <property type="entry name" value="FHA_dom"/>
</dbReference>
<evidence type="ECO:0000313" key="2">
    <source>
        <dbReference type="EMBL" id="SOB87665.1"/>
    </source>
</evidence>
<dbReference type="Proteomes" id="UP000219494">
    <property type="component" value="Unassembled WGS sequence"/>
</dbReference>
<proteinExistence type="predicted"/>
<feature type="domain" description="FHA" evidence="1">
    <location>
        <begin position="14"/>
        <end position="58"/>
    </location>
</feature>
<dbReference type="Pfam" id="PF00498">
    <property type="entry name" value="FHA"/>
    <property type="match status" value="1"/>
</dbReference>
<sequence length="322" mass="34142">MQPIDARLLREGTIKIGRDSAADWSIPDPDYELSRAHCELSIVDGGLSLRALGTNGVFDAGSGERFPDALATPVAVPSTLRFGRFRLRANHAPHGDAPADMARTMVLTPPLGRSAAVPSDWSDAPPAPPPSTTAGTLLDAFCEGAGLDASLLASEEPAEVMRRAGAVYRQMVLGIGDLMTERDRARSQYDLARTTIGGADNNPFKWAPTQRLAVDLLLAGSSTFLSGPAALQASFRDIKRHLIATFAGLQGSLRAAISTFEPADLDKAAAARASLLKSKVAAQAEEVAARHADLTRQLEGEPGSLDRAFTAAYDRAESEIDR</sequence>